<dbReference type="InterPro" id="IPR023214">
    <property type="entry name" value="HAD_sf"/>
</dbReference>
<dbReference type="GO" id="GO:0006281">
    <property type="term" value="P:DNA repair"/>
    <property type="evidence" value="ECO:0007669"/>
    <property type="project" value="TreeGrafter"/>
</dbReference>
<protein>
    <recommendedName>
        <fullName evidence="5">Hydrolase of the HAD superfamily</fullName>
    </recommendedName>
</protein>
<keyword evidence="4" id="KW-1185">Reference proteome</keyword>
<dbReference type="PATRIC" id="fig|46224.3.peg.2718"/>
<dbReference type="OrthoDB" id="2081981at2"/>
<dbReference type="SFLD" id="SFLDS00003">
    <property type="entry name" value="Haloacid_Dehalogenase"/>
    <property type="match status" value="1"/>
</dbReference>
<evidence type="ECO:0000256" key="1">
    <source>
        <dbReference type="ARBA" id="ARBA00022801"/>
    </source>
</evidence>
<dbReference type="InterPro" id="IPR050155">
    <property type="entry name" value="HAD-like_hydrolase_sf"/>
</dbReference>
<organism evidence="3 4">
    <name type="scientific">Heyndrickxia sporothermodurans</name>
    <dbReference type="NCBI Taxonomy" id="46224"/>
    <lineage>
        <taxon>Bacteria</taxon>
        <taxon>Bacillati</taxon>
        <taxon>Bacillota</taxon>
        <taxon>Bacilli</taxon>
        <taxon>Bacillales</taxon>
        <taxon>Bacillaceae</taxon>
        <taxon>Heyndrickxia</taxon>
    </lineage>
</organism>
<dbReference type="PANTHER" id="PTHR43434:SF1">
    <property type="entry name" value="PHOSPHOGLYCOLATE PHOSPHATASE"/>
    <property type="match status" value="1"/>
</dbReference>
<dbReference type="GO" id="GO:0008967">
    <property type="term" value="F:phosphoglycolate phosphatase activity"/>
    <property type="evidence" value="ECO:0007669"/>
    <property type="project" value="TreeGrafter"/>
</dbReference>
<name>A0A150L6G0_9BACI</name>
<dbReference type="AlphaFoldDB" id="A0A150L6G0"/>
<accession>A0A150L6G0</accession>
<dbReference type="SFLD" id="SFLDG01129">
    <property type="entry name" value="C1.5:_HAD__Beta-PGM__Phosphata"/>
    <property type="match status" value="1"/>
</dbReference>
<proteinExistence type="predicted"/>
<keyword evidence="1" id="KW-0378">Hydrolase</keyword>
<dbReference type="RefSeq" id="WP_066230621.1">
    <property type="nucleotide sequence ID" value="NZ_LQYN01000039.1"/>
</dbReference>
<dbReference type="PANTHER" id="PTHR43434">
    <property type="entry name" value="PHOSPHOGLYCOLATE PHOSPHATASE"/>
    <property type="match status" value="1"/>
</dbReference>
<gene>
    <name evidence="3" type="ORF">B4102_0499</name>
</gene>
<evidence type="ECO:0000313" key="4">
    <source>
        <dbReference type="Proteomes" id="UP000075666"/>
    </source>
</evidence>
<reference evidence="3 4" key="1">
    <citation type="submission" date="2016-01" db="EMBL/GenBank/DDBJ databases">
        <title>Genome Sequences of Twelve Sporeforming Bacillus Species Isolated from Foods.</title>
        <authorList>
            <person name="Berendsen E.M."/>
            <person name="Wells-Bennik M.H."/>
            <person name="Krawcyk A.O."/>
            <person name="De Jong A."/>
            <person name="Holsappel S."/>
            <person name="Eijlander R.T."/>
            <person name="Kuipers O.P."/>
        </authorList>
    </citation>
    <scope>NUCLEOTIDE SEQUENCE [LARGE SCALE GENOMIC DNA]</scope>
    <source>
        <strain evidence="3 4">B4102</strain>
    </source>
</reference>
<evidence type="ECO:0000313" key="3">
    <source>
        <dbReference type="EMBL" id="KYD07865.1"/>
    </source>
</evidence>
<dbReference type="STRING" id="46224.B4102_0499"/>
<comment type="caution">
    <text evidence="3">The sequence shown here is derived from an EMBL/GenBank/DDBJ whole genome shotgun (WGS) entry which is preliminary data.</text>
</comment>
<evidence type="ECO:0000256" key="2">
    <source>
        <dbReference type="ARBA" id="ARBA00022842"/>
    </source>
</evidence>
<dbReference type="EMBL" id="LQYN01000039">
    <property type="protein sequence ID" value="KYD07865.1"/>
    <property type="molecule type" value="Genomic_DNA"/>
</dbReference>
<dbReference type="Gene3D" id="3.40.50.1000">
    <property type="entry name" value="HAD superfamily/HAD-like"/>
    <property type="match status" value="1"/>
</dbReference>
<dbReference type="SUPFAM" id="SSF56784">
    <property type="entry name" value="HAD-like"/>
    <property type="match status" value="1"/>
</dbReference>
<sequence>MEKIKVIVFDLDGTLYEDTHHFDYYANKLCEKLDIEKQELFRKDYEAILAGEHSLKMGAVFDVEHDLILTHVNGHVIQAHTWDGEPLSEHEVGELYPKELQFNFHSMLNIGDLWWVPAAIARHYGIDNESAGTSFLETRRYMMTPEFQMKVVPGFKEVLQQLSDNRKLVLLTNSPKQDSEVLLNKLGFNHLFDTLIFDGKKPIQTKDHLTKIKEKYQVEYHQILCIGDNAINEIFPAKRLGCQTILIDPHAISKSENADYIVSHLSMLVNILKTFER</sequence>
<dbReference type="Pfam" id="PF00702">
    <property type="entry name" value="Hydrolase"/>
    <property type="match status" value="1"/>
</dbReference>
<evidence type="ECO:0008006" key="5">
    <source>
        <dbReference type="Google" id="ProtNLM"/>
    </source>
</evidence>
<dbReference type="Proteomes" id="UP000075666">
    <property type="component" value="Unassembled WGS sequence"/>
</dbReference>
<dbReference type="InterPro" id="IPR036412">
    <property type="entry name" value="HAD-like_sf"/>
</dbReference>
<keyword evidence="2" id="KW-0460">Magnesium</keyword>